<gene>
    <name evidence="2" type="ORF">FOZ76_21700</name>
</gene>
<dbReference type="AlphaFoldDB" id="A0A556AC40"/>
<evidence type="ECO:0000313" key="2">
    <source>
        <dbReference type="EMBL" id="TSH90437.1"/>
    </source>
</evidence>
<organism evidence="2 3">
    <name type="scientific">Verticiella sediminum</name>
    <dbReference type="NCBI Taxonomy" id="1247510"/>
    <lineage>
        <taxon>Bacteria</taxon>
        <taxon>Pseudomonadati</taxon>
        <taxon>Pseudomonadota</taxon>
        <taxon>Betaproteobacteria</taxon>
        <taxon>Burkholderiales</taxon>
        <taxon>Alcaligenaceae</taxon>
        <taxon>Verticiella</taxon>
    </lineage>
</organism>
<dbReference type="OrthoDB" id="5526466at2"/>
<dbReference type="RefSeq" id="WP_143950353.1">
    <property type="nucleotide sequence ID" value="NZ_BAABMB010000003.1"/>
</dbReference>
<sequence length="148" mass="16193">MSRGLYRAALALGLACASLAPARANGPELPVIALTAGMYRIEAEVAATPQEMQTGLMHRESLPDSRGMLFMFRQPGTQCMWMRNTLIPLSVAFLRDDGTIVNIEDMAPQTETSHCSTEPVRTALEMNAGWFDKRGLKPGATIRGIPMR</sequence>
<dbReference type="PANTHER" id="PTHR37953">
    <property type="entry name" value="UPF0127 PROTEIN MJ1496"/>
    <property type="match status" value="1"/>
</dbReference>
<dbReference type="EMBL" id="VLTJ01000039">
    <property type="protein sequence ID" value="TSH90437.1"/>
    <property type="molecule type" value="Genomic_DNA"/>
</dbReference>
<evidence type="ECO:0000256" key="1">
    <source>
        <dbReference type="SAM" id="SignalP"/>
    </source>
</evidence>
<keyword evidence="1" id="KW-0732">Signal</keyword>
<accession>A0A556AC40</accession>
<name>A0A556AC40_9BURK</name>
<comment type="caution">
    <text evidence="2">The sequence shown here is derived from an EMBL/GenBank/DDBJ whole genome shotgun (WGS) entry which is preliminary data.</text>
</comment>
<protein>
    <submittedName>
        <fullName evidence="2">DUF192 domain-containing protein</fullName>
    </submittedName>
</protein>
<reference evidence="2 3" key="1">
    <citation type="submission" date="2019-07" db="EMBL/GenBank/DDBJ databases">
        <title>Qingshengfaniella alkalisoli gen. nov., sp. nov., isolated from saline soil.</title>
        <authorList>
            <person name="Xu L."/>
            <person name="Huang X.-X."/>
            <person name="Sun J.-Q."/>
        </authorList>
    </citation>
    <scope>NUCLEOTIDE SEQUENCE [LARGE SCALE GENOMIC DNA]</scope>
    <source>
        <strain evidence="2 3">DSM 27279</strain>
    </source>
</reference>
<feature type="signal peptide" evidence="1">
    <location>
        <begin position="1"/>
        <end position="24"/>
    </location>
</feature>
<proteinExistence type="predicted"/>
<dbReference type="Gene3D" id="2.60.120.1140">
    <property type="entry name" value="Protein of unknown function DUF192"/>
    <property type="match status" value="1"/>
</dbReference>
<evidence type="ECO:0000313" key="3">
    <source>
        <dbReference type="Proteomes" id="UP000318405"/>
    </source>
</evidence>
<feature type="chain" id="PRO_5021930180" evidence="1">
    <location>
        <begin position="25"/>
        <end position="148"/>
    </location>
</feature>
<keyword evidence="3" id="KW-1185">Reference proteome</keyword>
<dbReference type="Pfam" id="PF02643">
    <property type="entry name" value="DUF192"/>
    <property type="match status" value="1"/>
</dbReference>
<dbReference type="PANTHER" id="PTHR37953:SF1">
    <property type="entry name" value="UPF0127 PROTEIN MJ1496"/>
    <property type="match status" value="1"/>
</dbReference>
<dbReference type="InterPro" id="IPR038695">
    <property type="entry name" value="Saro_0823-like_sf"/>
</dbReference>
<dbReference type="InterPro" id="IPR003795">
    <property type="entry name" value="DUF192"/>
</dbReference>
<dbReference type="Proteomes" id="UP000318405">
    <property type="component" value="Unassembled WGS sequence"/>
</dbReference>